<dbReference type="GO" id="GO:0046872">
    <property type="term" value="F:metal ion binding"/>
    <property type="evidence" value="ECO:0007669"/>
    <property type="project" value="UniProtKB-KW"/>
</dbReference>
<comment type="similarity">
    <text evidence="1 5">Belongs to the iron/ascorbate-dependent oxidoreductase family.</text>
</comment>
<dbReference type="InterPro" id="IPR005123">
    <property type="entry name" value="Oxoglu/Fe-dep_dioxygenase_dom"/>
</dbReference>
<evidence type="ECO:0000313" key="8">
    <source>
        <dbReference type="Proteomes" id="UP001497457"/>
    </source>
</evidence>
<evidence type="ECO:0000256" key="1">
    <source>
        <dbReference type="ARBA" id="ARBA00008056"/>
    </source>
</evidence>
<gene>
    <name evidence="7" type="ORF">URODEC1_LOCUS115362</name>
</gene>
<name>A0ABC9GH14_9POAL</name>
<evidence type="ECO:0000259" key="6">
    <source>
        <dbReference type="PROSITE" id="PS51471"/>
    </source>
</evidence>
<dbReference type="Pfam" id="PF14226">
    <property type="entry name" value="DIOX_N"/>
    <property type="match status" value="1"/>
</dbReference>
<keyword evidence="2 5" id="KW-0479">Metal-binding</keyword>
<dbReference type="InterPro" id="IPR027443">
    <property type="entry name" value="IPNS-like_sf"/>
</dbReference>
<evidence type="ECO:0000256" key="4">
    <source>
        <dbReference type="ARBA" id="ARBA00023004"/>
    </source>
</evidence>
<dbReference type="PROSITE" id="PS51471">
    <property type="entry name" value="FE2OG_OXY"/>
    <property type="match status" value="1"/>
</dbReference>
<dbReference type="EMBL" id="OZ075119">
    <property type="protein sequence ID" value="CAL5093389.1"/>
    <property type="molecule type" value="Genomic_DNA"/>
</dbReference>
<dbReference type="Gene3D" id="2.60.120.330">
    <property type="entry name" value="B-lactam Antibiotic, Isopenicillin N Synthase, Chain"/>
    <property type="match status" value="1"/>
</dbReference>
<dbReference type="FunFam" id="2.60.120.330:FF:000041">
    <property type="entry name" value="Hyoscyamine 6-dioxygenase"/>
    <property type="match status" value="1"/>
</dbReference>
<dbReference type="SUPFAM" id="SSF51197">
    <property type="entry name" value="Clavaminate synthase-like"/>
    <property type="match status" value="1"/>
</dbReference>
<reference evidence="7 8" key="2">
    <citation type="submission" date="2024-10" db="EMBL/GenBank/DDBJ databases">
        <authorList>
            <person name="Ryan C."/>
        </authorList>
    </citation>
    <scope>NUCLEOTIDE SEQUENCE [LARGE SCALE GENOMIC DNA]</scope>
</reference>
<sequence length="328" mass="36406">MENLLHSTPSHTSVPSCFVLPSRHLKPATSAAVSLPIIDLSCSHDEVCRAILDAGKDFGFFQVVNHGVSEQAMRDMKAVCKEFFQLPMAEKADMYSEDAKRANRLFSGTVFKTGNVRCWRDCLSLSCSFPVGDSAKEWPDKPHRLREVIGKFTVLTRGLGMEILRLLCEGMGLGHDYFEGDISGGNVILHVNHYPPCPDPSLTLGLHPHCDRTIITLLLPSMVPGLEVAYKGDWIKVEALPNAFVVNFGSQMEVVTNGLLKSIEHRVTTNSAAVRMTVATFIRPTADCVVGPLENFVSEDNPPRYPTIAFREFERIYEENLKNVGKEI</sequence>
<dbReference type="AlphaFoldDB" id="A0ABC9GH14"/>
<dbReference type="InterPro" id="IPR044861">
    <property type="entry name" value="IPNS-like_FE2OG_OXY"/>
</dbReference>
<dbReference type="Proteomes" id="UP001497457">
    <property type="component" value="Chromosome 9rd"/>
</dbReference>
<accession>A0ABC9GH14</accession>
<dbReference type="InterPro" id="IPR026992">
    <property type="entry name" value="DIOX_N"/>
</dbReference>
<evidence type="ECO:0000256" key="2">
    <source>
        <dbReference type="ARBA" id="ARBA00022723"/>
    </source>
</evidence>
<evidence type="ECO:0000256" key="5">
    <source>
        <dbReference type="RuleBase" id="RU003682"/>
    </source>
</evidence>
<dbReference type="GO" id="GO:0016491">
    <property type="term" value="F:oxidoreductase activity"/>
    <property type="evidence" value="ECO:0007669"/>
    <property type="project" value="UniProtKB-KW"/>
</dbReference>
<feature type="domain" description="Fe2OG dioxygenase" evidence="6">
    <location>
        <begin position="184"/>
        <end position="284"/>
    </location>
</feature>
<organism evidence="7 8">
    <name type="scientific">Urochloa decumbens</name>
    <dbReference type="NCBI Taxonomy" id="240449"/>
    <lineage>
        <taxon>Eukaryota</taxon>
        <taxon>Viridiplantae</taxon>
        <taxon>Streptophyta</taxon>
        <taxon>Embryophyta</taxon>
        <taxon>Tracheophyta</taxon>
        <taxon>Spermatophyta</taxon>
        <taxon>Magnoliopsida</taxon>
        <taxon>Liliopsida</taxon>
        <taxon>Poales</taxon>
        <taxon>Poaceae</taxon>
        <taxon>PACMAD clade</taxon>
        <taxon>Panicoideae</taxon>
        <taxon>Panicodae</taxon>
        <taxon>Paniceae</taxon>
        <taxon>Melinidinae</taxon>
        <taxon>Urochloa</taxon>
    </lineage>
</organism>
<dbReference type="Pfam" id="PF03171">
    <property type="entry name" value="2OG-FeII_Oxy"/>
    <property type="match status" value="1"/>
</dbReference>
<keyword evidence="4 5" id="KW-0408">Iron</keyword>
<protein>
    <recommendedName>
        <fullName evidence="6">Fe2OG dioxygenase domain-containing protein</fullName>
    </recommendedName>
</protein>
<keyword evidence="8" id="KW-1185">Reference proteome</keyword>
<dbReference type="PANTHER" id="PTHR47991">
    <property type="entry name" value="OXOGLUTARATE/IRON-DEPENDENT DIOXYGENASE"/>
    <property type="match status" value="1"/>
</dbReference>
<keyword evidence="3 5" id="KW-0560">Oxidoreductase</keyword>
<dbReference type="InterPro" id="IPR050295">
    <property type="entry name" value="Plant_2OG-oxidoreductases"/>
</dbReference>
<evidence type="ECO:0000313" key="7">
    <source>
        <dbReference type="EMBL" id="CAL5093389.1"/>
    </source>
</evidence>
<evidence type="ECO:0000256" key="3">
    <source>
        <dbReference type="ARBA" id="ARBA00023002"/>
    </source>
</evidence>
<proteinExistence type="inferred from homology"/>
<reference evidence="8" key="1">
    <citation type="submission" date="2024-06" db="EMBL/GenBank/DDBJ databases">
        <authorList>
            <person name="Ryan C."/>
        </authorList>
    </citation>
    <scope>NUCLEOTIDE SEQUENCE [LARGE SCALE GENOMIC DNA]</scope>
</reference>